<keyword evidence="5" id="KW-0539">Nucleus</keyword>
<keyword evidence="8" id="KW-1185">Reference proteome</keyword>
<evidence type="ECO:0000256" key="5">
    <source>
        <dbReference type="ARBA" id="ARBA00023242"/>
    </source>
</evidence>
<protein>
    <submittedName>
        <fullName evidence="7">Uncharacterized protein</fullName>
    </submittedName>
</protein>
<dbReference type="GO" id="GO:0008327">
    <property type="term" value="F:methyl-CpG binding"/>
    <property type="evidence" value="ECO:0007669"/>
    <property type="project" value="TreeGrafter"/>
</dbReference>
<dbReference type="Gene3D" id="3.30.890.10">
    <property type="entry name" value="Methyl-cpg-binding Protein 2, Chain A"/>
    <property type="match status" value="1"/>
</dbReference>
<dbReference type="InterPro" id="IPR016177">
    <property type="entry name" value="DNA-bd_dom_sf"/>
</dbReference>
<dbReference type="PROSITE" id="PS50982">
    <property type="entry name" value="MBD"/>
    <property type="match status" value="1"/>
</dbReference>
<dbReference type="PANTHER" id="PTHR12396">
    <property type="entry name" value="METHYL-CPG BINDING PROTEIN, MBD"/>
    <property type="match status" value="1"/>
</dbReference>
<keyword evidence="3" id="KW-0238">DNA-binding</keyword>
<evidence type="ECO:0000256" key="2">
    <source>
        <dbReference type="ARBA" id="ARBA00023015"/>
    </source>
</evidence>
<dbReference type="Ensembl" id="ENSCMUT00000032516.1">
    <property type="protein sequence ID" value="ENSCMUP00000031465.1"/>
    <property type="gene ID" value="ENSCMUG00000018988.1"/>
</dbReference>
<keyword evidence="4" id="KW-0804">Transcription</keyword>
<keyword evidence="2" id="KW-0805">Transcription regulation</keyword>
<dbReference type="PANTHER" id="PTHR12396:SF57">
    <property type="entry name" value="METHYL-CPG-BINDING DOMAIN PROTEIN 1"/>
    <property type="match status" value="1"/>
</dbReference>
<dbReference type="Pfam" id="PF01429">
    <property type="entry name" value="MBD"/>
    <property type="match status" value="1"/>
</dbReference>
<dbReference type="SUPFAM" id="SSF54171">
    <property type="entry name" value="DNA-binding domain"/>
    <property type="match status" value="1"/>
</dbReference>
<comment type="subcellular location">
    <subcellularLocation>
        <location evidence="1">Nucleus</location>
    </subcellularLocation>
</comment>
<proteinExistence type="predicted"/>
<feature type="compositionally biased region" description="Gly residues" evidence="6">
    <location>
        <begin position="16"/>
        <end position="31"/>
    </location>
</feature>
<evidence type="ECO:0000313" key="8">
    <source>
        <dbReference type="Proteomes" id="UP000694553"/>
    </source>
</evidence>
<dbReference type="InterPro" id="IPR001739">
    <property type="entry name" value="Methyl_CpG_DNA-bd"/>
</dbReference>
<dbReference type="GO" id="GO:0005654">
    <property type="term" value="C:nucleoplasm"/>
    <property type="evidence" value="ECO:0007669"/>
    <property type="project" value="UniProtKB-ARBA"/>
</dbReference>
<dbReference type="GO" id="GO:0006346">
    <property type="term" value="P:DNA methylation-dependent constitutive heterochromatin formation"/>
    <property type="evidence" value="ECO:0007669"/>
    <property type="project" value="TreeGrafter"/>
</dbReference>
<feature type="region of interest" description="Disordered" evidence="6">
    <location>
        <begin position="1"/>
        <end position="100"/>
    </location>
</feature>
<reference evidence="8" key="1">
    <citation type="submission" date="2019-10" db="EMBL/GenBank/DDBJ databases">
        <title>Corvus moneduloides (New Caledonian crow) genome, bCorMon1, primary haplotype.</title>
        <authorList>
            <person name="Rutz C."/>
            <person name="Fungtammasan C."/>
            <person name="Mountcastle J."/>
            <person name="Formenti G."/>
            <person name="Chow W."/>
            <person name="Howe K."/>
            <person name="Steele M.P."/>
            <person name="Fernandes J."/>
            <person name="Gilbert M.T.P."/>
            <person name="Fedrigo O."/>
            <person name="Jarvis E.D."/>
            <person name="Gemmell N."/>
        </authorList>
    </citation>
    <scope>NUCLEOTIDE SEQUENCE [LARGE SCALE GENOMIC DNA]</scope>
</reference>
<evidence type="ECO:0000256" key="1">
    <source>
        <dbReference type="ARBA" id="ARBA00004123"/>
    </source>
</evidence>
<reference evidence="7" key="2">
    <citation type="submission" date="2025-08" db="UniProtKB">
        <authorList>
            <consortium name="Ensembl"/>
        </authorList>
    </citation>
    <scope>IDENTIFICATION</scope>
</reference>
<evidence type="ECO:0000256" key="6">
    <source>
        <dbReference type="SAM" id="MobiDB-lite"/>
    </source>
</evidence>
<feature type="compositionally biased region" description="Polar residues" evidence="6">
    <location>
        <begin position="84"/>
        <end position="100"/>
    </location>
</feature>
<dbReference type="AlphaFoldDB" id="A0A8U7NUL9"/>
<dbReference type="OMA" id="WSECPAL"/>
<dbReference type="SMART" id="SM00391">
    <property type="entry name" value="MBD"/>
    <property type="match status" value="1"/>
</dbReference>
<evidence type="ECO:0000256" key="3">
    <source>
        <dbReference type="ARBA" id="ARBA00023125"/>
    </source>
</evidence>
<dbReference type="CDD" id="cd01396">
    <property type="entry name" value="MeCP2_MBD"/>
    <property type="match status" value="1"/>
</dbReference>
<evidence type="ECO:0000313" key="7">
    <source>
        <dbReference type="Ensembl" id="ENSCMUP00000031465.1"/>
    </source>
</evidence>
<sequence length="177" mass="18423">GRGRAAPQAEADGHGEGLGGCGTGLGRGGGRASDPRGRGGERGAAGPCLGAGSGDPPRRMAEGWSECPALGPGWQRREAFRKSGATSGRSDTYYRSPTGQKFRSKIELRRFLGPGHDLSNFDFKSGLRRPGPSRVRGLEPGRGPKNLGRGPKNPRRAWGVGVGRGSCSSPGVRRGHP</sequence>
<accession>A0A8U7NUL9</accession>
<evidence type="ECO:0000256" key="4">
    <source>
        <dbReference type="ARBA" id="ARBA00023163"/>
    </source>
</evidence>
<dbReference type="GO" id="GO:0000122">
    <property type="term" value="P:negative regulation of transcription by RNA polymerase II"/>
    <property type="evidence" value="ECO:0007669"/>
    <property type="project" value="TreeGrafter"/>
</dbReference>
<reference evidence="7" key="3">
    <citation type="submission" date="2025-09" db="UniProtKB">
        <authorList>
            <consortium name="Ensembl"/>
        </authorList>
    </citation>
    <scope>IDENTIFICATION</scope>
</reference>
<organism evidence="7 8">
    <name type="scientific">Corvus moneduloides</name>
    <name type="common">New Caledonian crow</name>
    <dbReference type="NCBI Taxonomy" id="1196302"/>
    <lineage>
        <taxon>Eukaryota</taxon>
        <taxon>Metazoa</taxon>
        <taxon>Chordata</taxon>
        <taxon>Craniata</taxon>
        <taxon>Vertebrata</taxon>
        <taxon>Euteleostomi</taxon>
        <taxon>Archelosauria</taxon>
        <taxon>Archosauria</taxon>
        <taxon>Dinosauria</taxon>
        <taxon>Saurischia</taxon>
        <taxon>Theropoda</taxon>
        <taxon>Coelurosauria</taxon>
        <taxon>Aves</taxon>
        <taxon>Neognathae</taxon>
        <taxon>Neoaves</taxon>
        <taxon>Telluraves</taxon>
        <taxon>Australaves</taxon>
        <taxon>Passeriformes</taxon>
        <taxon>Corvoidea</taxon>
        <taxon>Corvidae</taxon>
        <taxon>Corvus</taxon>
    </lineage>
</organism>
<feature type="region of interest" description="Disordered" evidence="6">
    <location>
        <begin position="113"/>
        <end position="177"/>
    </location>
</feature>
<dbReference type="Proteomes" id="UP000694553">
    <property type="component" value="Unassembled WGS sequence"/>
</dbReference>
<name>A0A8U7NUL9_CORMO</name>